<feature type="region of interest" description="Disordered" evidence="1">
    <location>
        <begin position="40"/>
        <end position="84"/>
    </location>
</feature>
<protein>
    <submittedName>
        <fullName evidence="3">Uncharacterized protein</fullName>
    </submittedName>
</protein>
<accession>A0A5N6MME8</accession>
<keyword evidence="4" id="KW-1185">Reference proteome</keyword>
<dbReference type="Proteomes" id="UP000326396">
    <property type="component" value="Linkage Group LG5"/>
</dbReference>
<proteinExistence type="predicted"/>
<reference evidence="3 4" key="1">
    <citation type="submission" date="2019-05" db="EMBL/GenBank/DDBJ databases">
        <title>Mikania micrantha, genome provides insights into the molecular mechanism of rapid growth.</title>
        <authorList>
            <person name="Liu B."/>
        </authorList>
    </citation>
    <scope>NUCLEOTIDE SEQUENCE [LARGE SCALE GENOMIC DNA]</scope>
    <source>
        <strain evidence="3">NLD-2019</strain>
        <tissue evidence="3">Leaf</tissue>
    </source>
</reference>
<evidence type="ECO:0000313" key="3">
    <source>
        <dbReference type="EMBL" id="KAD3640464.1"/>
    </source>
</evidence>
<dbReference type="EMBL" id="SZYD01000015">
    <property type="protein sequence ID" value="KAD3640464.1"/>
    <property type="molecule type" value="Genomic_DNA"/>
</dbReference>
<gene>
    <name evidence="3" type="ORF">E3N88_29687</name>
    <name evidence="2" type="ORF">E3N88_42340</name>
</gene>
<feature type="compositionally biased region" description="Acidic residues" evidence="1">
    <location>
        <begin position="47"/>
        <end position="69"/>
    </location>
</feature>
<evidence type="ECO:0000256" key="1">
    <source>
        <dbReference type="SAM" id="MobiDB-lite"/>
    </source>
</evidence>
<comment type="caution">
    <text evidence="3">The sequence shown here is derived from an EMBL/GenBank/DDBJ whole genome shotgun (WGS) entry which is preliminary data.</text>
</comment>
<dbReference type="AlphaFoldDB" id="A0A5N6MME8"/>
<organism evidence="3 4">
    <name type="scientific">Mikania micrantha</name>
    <name type="common">bitter vine</name>
    <dbReference type="NCBI Taxonomy" id="192012"/>
    <lineage>
        <taxon>Eukaryota</taxon>
        <taxon>Viridiplantae</taxon>
        <taxon>Streptophyta</taxon>
        <taxon>Embryophyta</taxon>
        <taxon>Tracheophyta</taxon>
        <taxon>Spermatophyta</taxon>
        <taxon>Magnoliopsida</taxon>
        <taxon>eudicotyledons</taxon>
        <taxon>Gunneridae</taxon>
        <taxon>Pentapetalae</taxon>
        <taxon>asterids</taxon>
        <taxon>campanulids</taxon>
        <taxon>Asterales</taxon>
        <taxon>Asteraceae</taxon>
        <taxon>Asteroideae</taxon>
        <taxon>Heliantheae alliance</taxon>
        <taxon>Eupatorieae</taxon>
        <taxon>Mikania</taxon>
    </lineage>
</organism>
<dbReference type="EMBL" id="SZYD01000509">
    <property type="protein sequence ID" value="KAD1755267.1"/>
    <property type="molecule type" value="Genomic_DNA"/>
</dbReference>
<name>A0A5N6MME8_9ASTR</name>
<sequence>MATEVAELRARTGQLEEHREAASDAMMNAWAAQFIVELEPEDKPQFDAEDLEENTEEDLEEEPFEEQDDGPTASEHSHSMIASE</sequence>
<evidence type="ECO:0000313" key="4">
    <source>
        <dbReference type="Proteomes" id="UP000326396"/>
    </source>
</evidence>
<evidence type="ECO:0000313" key="2">
    <source>
        <dbReference type="EMBL" id="KAD1755267.1"/>
    </source>
</evidence>